<organism evidence="2">
    <name type="scientific">Fervidicoccus fontis</name>
    <dbReference type="NCBI Taxonomy" id="683846"/>
    <lineage>
        <taxon>Archaea</taxon>
        <taxon>Thermoproteota</taxon>
        <taxon>Thermoprotei</taxon>
        <taxon>Fervidicoccales</taxon>
        <taxon>Fervidicoccaceae</taxon>
        <taxon>Fervidicoccus</taxon>
    </lineage>
</organism>
<evidence type="ECO:0000259" key="1">
    <source>
        <dbReference type="Pfam" id="PF04389"/>
    </source>
</evidence>
<dbReference type="InterPro" id="IPR007484">
    <property type="entry name" value="Peptidase_M28"/>
</dbReference>
<gene>
    <name evidence="2" type="ORF">ENO36_04715</name>
</gene>
<dbReference type="Proteomes" id="UP000885664">
    <property type="component" value="Unassembled WGS sequence"/>
</dbReference>
<dbReference type="SUPFAM" id="SSF52025">
    <property type="entry name" value="PA domain"/>
    <property type="match status" value="1"/>
</dbReference>
<comment type="caution">
    <text evidence="2">The sequence shown here is derived from an EMBL/GenBank/DDBJ whole genome shotgun (WGS) entry which is preliminary data.</text>
</comment>
<proteinExistence type="predicted"/>
<dbReference type="Gene3D" id="3.40.630.10">
    <property type="entry name" value="Zn peptidases"/>
    <property type="match status" value="1"/>
</dbReference>
<accession>A0A7C2YZ15</accession>
<protein>
    <submittedName>
        <fullName evidence="2">DUF4910 domain-containing protein</fullName>
    </submittedName>
</protein>
<dbReference type="EMBL" id="DSFE01000098">
    <property type="protein sequence ID" value="HEU98135.1"/>
    <property type="molecule type" value="Genomic_DNA"/>
</dbReference>
<dbReference type="InterPro" id="IPR046450">
    <property type="entry name" value="PA_dom_sf"/>
</dbReference>
<dbReference type="SUPFAM" id="SSF53187">
    <property type="entry name" value="Zn-dependent exopeptidases"/>
    <property type="match status" value="1"/>
</dbReference>
<name>A0A7C2YZ15_9CREN</name>
<reference evidence="2" key="1">
    <citation type="journal article" date="2020" name="mSystems">
        <title>Genome- and Community-Level Interaction Insights into Carbon Utilization and Element Cycling Functions of Hydrothermarchaeota in Hydrothermal Sediment.</title>
        <authorList>
            <person name="Zhou Z."/>
            <person name="Liu Y."/>
            <person name="Xu W."/>
            <person name="Pan J."/>
            <person name="Luo Z.H."/>
            <person name="Li M."/>
        </authorList>
    </citation>
    <scope>NUCLEOTIDE SEQUENCE [LARGE SCALE GENOMIC DNA]</scope>
    <source>
        <strain evidence="2">SpSt-1259</strain>
    </source>
</reference>
<evidence type="ECO:0000313" key="2">
    <source>
        <dbReference type="EMBL" id="HEU98135.1"/>
    </source>
</evidence>
<dbReference type="AlphaFoldDB" id="A0A7C2YZ15"/>
<feature type="domain" description="Peptidase M28" evidence="1">
    <location>
        <begin position="242"/>
        <end position="427"/>
    </location>
</feature>
<dbReference type="Pfam" id="PF04389">
    <property type="entry name" value="Peptidase_M28"/>
    <property type="match status" value="1"/>
</dbReference>
<sequence length="586" mass="65838">MRETKTLTLLVLTMETLEGQISPGEISSLASYLSSYHRVQGSPGIVEVAEAISDYLNDNGIDSVILKYQHDKSLYPFESDLLGWSIKSANLKLISPHRLQISSFPFIPTSVVAHSPPGSFSGEVLHIPRLKEAIREAEGKVVLSPHFSFESYINAVKSGAIAAIFYRRTGSSTAFPYYSLFPSQDDIPYLKIPAFTVPRELAQIIEGWIERGKKVVLEGYIEATYTGTASIPVVEAIFGSGEEEYHITAHMCHPGMTVNDNISGVVGSVAGAVSIKRSNLEEKLIDKKIVFLWIPEFSGTIAYLRTAVGKRKIRGAINLDMIGEIEDISGSSLNFVRPPVHMLSDLEAKLLREILRVLPRERTFSSPIEYPARKLWIVNYESGSDHDVYVSLGIPAMMLNFWPDRFYHSSEDTMDKFDPKTAMSIGIAAVRSIISQLSEREVRGYYNMVYGIDLLKAEPEAASYVESLYCDVGRERGIYFEGCGKIESTLIEEEKTIKLRAKGYPSFRAYRHRLDRELYEKLLEIQEEHPWIRTVNVLIPSILGWKEVGEESLRRIVTGETGHTIPNEAMRILTEAQRQMGILSWP</sequence>